<dbReference type="STRING" id="390807.SAMN04488095_0260"/>
<dbReference type="Proteomes" id="UP000199110">
    <property type="component" value="Unassembled WGS sequence"/>
</dbReference>
<dbReference type="RefSeq" id="WP_092776270.1">
    <property type="nucleotide sequence ID" value="NZ_FORA01000001.1"/>
</dbReference>
<dbReference type="PROSITE" id="PS51186">
    <property type="entry name" value="GNAT"/>
    <property type="match status" value="1"/>
</dbReference>
<dbReference type="Gene3D" id="3.40.630.30">
    <property type="match status" value="1"/>
</dbReference>
<dbReference type="GO" id="GO:0016747">
    <property type="term" value="F:acyltransferase activity, transferring groups other than amino-acyl groups"/>
    <property type="evidence" value="ECO:0007669"/>
    <property type="project" value="InterPro"/>
</dbReference>
<protein>
    <submittedName>
        <fullName evidence="4">Acetyltransferase (GNAT) family protein</fullName>
    </submittedName>
</protein>
<reference evidence="4 5" key="1">
    <citation type="submission" date="2016-10" db="EMBL/GenBank/DDBJ databases">
        <authorList>
            <person name="de Groot N.N."/>
        </authorList>
    </citation>
    <scope>NUCLEOTIDE SEQUENCE [LARGE SCALE GENOMIC DNA]</scope>
    <source>
        <strain evidence="4 5">DSM 19073</strain>
    </source>
</reference>
<dbReference type="InterPro" id="IPR050832">
    <property type="entry name" value="Bact_Acetyltransf"/>
</dbReference>
<dbReference type="OrthoDB" id="7651332at2"/>
<keyword evidence="5" id="KW-1185">Reference proteome</keyword>
<dbReference type="Pfam" id="PF00583">
    <property type="entry name" value="Acetyltransf_1"/>
    <property type="match status" value="1"/>
</dbReference>
<name>A0A1I3GNC6_9RHOB</name>
<proteinExistence type="predicted"/>
<dbReference type="InterPro" id="IPR000182">
    <property type="entry name" value="GNAT_dom"/>
</dbReference>
<evidence type="ECO:0000313" key="5">
    <source>
        <dbReference type="Proteomes" id="UP000199110"/>
    </source>
</evidence>
<feature type="domain" description="N-acetyltransferase" evidence="3">
    <location>
        <begin position="1"/>
        <end position="143"/>
    </location>
</feature>
<dbReference type="PANTHER" id="PTHR43877">
    <property type="entry name" value="AMINOALKYLPHOSPHONATE N-ACETYLTRANSFERASE-RELATED-RELATED"/>
    <property type="match status" value="1"/>
</dbReference>
<dbReference type="InterPro" id="IPR016181">
    <property type="entry name" value="Acyl_CoA_acyltransferase"/>
</dbReference>
<dbReference type="EMBL" id="FORA01000001">
    <property type="protein sequence ID" value="SFI24801.1"/>
    <property type="molecule type" value="Genomic_DNA"/>
</dbReference>
<dbReference type="PANTHER" id="PTHR43877:SF1">
    <property type="entry name" value="ACETYLTRANSFERASE"/>
    <property type="match status" value="1"/>
</dbReference>
<gene>
    <name evidence="4" type="ORF">SAMN04488095_0260</name>
</gene>
<dbReference type="SUPFAM" id="SSF55729">
    <property type="entry name" value="Acyl-CoA N-acyltransferases (Nat)"/>
    <property type="match status" value="1"/>
</dbReference>
<keyword evidence="1 4" id="KW-0808">Transferase</keyword>
<dbReference type="AlphaFoldDB" id="A0A1I3GNC6"/>
<evidence type="ECO:0000313" key="4">
    <source>
        <dbReference type="EMBL" id="SFI24801.1"/>
    </source>
</evidence>
<dbReference type="CDD" id="cd04301">
    <property type="entry name" value="NAT_SF"/>
    <property type="match status" value="1"/>
</dbReference>
<evidence type="ECO:0000259" key="3">
    <source>
        <dbReference type="PROSITE" id="PS51186"/>
    </source>
</evidence>
<organism evidence="4 5">
    <name type="scientific">Jannaschia pohangensis</name>
    <dbReference type="NCBI Taxonomy" id="390807"/>
    <lineage>
        <taxon>Bacteria</taxon>
        <taxon>Pseudomonadati</taxon>
        <taxon>Pseudomonadota</taxon>
        <taxon>Alphaproteobacteria</taxon>
        <taxon>Rhodobacterales</taxon>
        <taxon>Roseobacteraceae</taxon>
        <taxon>Jannaschia</taxon>
    </lineage>
</organism>
<keyword evidence="2" id="KW-0012">Acyltransferase</keyword>
<evidence type="ECO:0000256" key="1">
    <source>
        <dbReference type="ARBA" id="ARBA00022679"/>
    </source>
</evidence>
<evidence type="ECO:0000256" key="2">
    <source>
        <dbReference type="ARBA" id="ARBA00023315"/>
    </source>
</evidence>
<accession>A0A1I3GNC6</accession>
<sequence length="143" mass="15316">MTPRPLTPLDAAELLPLVQGLAAHHGDVSGATVATLSRDLDDDWFWGVGVGAPLVGYALVQRHAKAQDGERGADLHHLFVDPRFRRQGHARRLIAAAEASARARGCSYMVIGAHVGNETAKSAYVAAGYAFNAPTFWGFRKAL</sequence>